<accession>M2NMT9</accession>
<evidence type="ECO:0000313" key="2">
    <source>
        <dbReference type="EMBL" id="EMD00855.1"/>
    </source>
</evidence>
<dbReference type="RefSeq" id="XP_007672039.1">
    <property type="nucleotide sequence ID" value="XM_007673849.1"/>
</dbReference>
<dbReference type="KEGG" id="bcom:BAUCODRAFT_118585"/>
<name>M2NMT9_BAUPA</name>
<keyword evidence="3" id="KW-1185">Reference proteome</keyword>
<sequence>MVQATLRSERYRDLSMAQRVVGQQPHIMLRFSERQLVHAANIFPHRTDSSRIEGLCSSAEILCGAQSYSGHDGVGISTPLFRPCDWTCAIDVCMEMAGDKTMYNRLPIPQPQVKGAGAGRSTARKRDGVAEAREPTLSAAVEERV</sequence>
<dbReference type="GeneID" id="19107339"/>
<feature type="compositionally biased region" description="Basic and acidic residues" evidence="1">
    <location>
        <begin position="124"/>
        <end position="134"/>
    </location>
</feature>
<gene>
    <name evidence="2" type="ORF">BAUCODRAFT_118585</name>
</gene>
<reference evidence="2 3" key="1">
    <citation type="journal article" date="2012" name="PLoS Pathog.">
        <title>Diverse lifestyles and strategies of plant pathogenesis encoded in the genomes of eighteen Dothideomycetes fungi.</title>
        <authorList>
            <person name="Ohm R.A."/>
            <person name="Feau N."/>
            <person name="Henrissat B."/>
            <person name="Schoch C.L."/>
            <person name="Horwitz B.A."/>
            <person name="Barry K.W."/>
            <person name="Condon B.J."/>
            <person name="Copeland A.C."/>
            <person name="Dhillon B."/>
            <person name="Glaser F."/>
            <person name="Hesse C.N."/>
            <person name="Kosti I."/>
            <person name="LaButti K."/>
            <person name="Lindquist E.A."/>
            <person name="Lucas S."/>
            <person name="Salamov A.A."/>
            <person name="Bradshaw R.E."/>
            <person name="Ciuffetti L."/>
            <person name="Hamelin R.C."/>
            <person name="Kema G.H.J."/>
            <person name="Lawrence C."/>
            <person name="Scott J.A."/>
            <person name="Spatafora J.W."/>
            <person name="Turgeon B.G."/>
            <person name="de Wit P.J.G.M."/>
            <person name="Zhong S."/>
            <person name="Goodwin S.B."/>
            <person name="Grigoriev I.V."/>
        </authorList>
    </citation>
    <scope>NUCLEOTIDE SEQUENCE [LARGE SCALE GENOMIC DNA]</scope>
    <source>
        <strain evidence="2 3">UAMH 10762</strain>
    </source>
</reference>
<protein>
    <submittedName>
        <fullName evidence="2">Uncharacterized protein</fullName>
    </submittedName>
</protein>
<dbReference type="Proteomes" id="UP000011761">
    <property type="component" value="Unassembled WGS sequence"/>
</dbReference>
<dbReference type="HOGENOM" id="CLU_1786503_0_0_1"/>
<dbReference type="EMBL" id="KB445550">
    <property type="protein sequence ID" value="EMD00855.1"/>
    <property type="molecule type" value="Genomic_DNA"/>
</dbReference>
<feature type="region of interest" description="Disordered" evidence="1">
    <location>
        <begin position="107"/>
        <end position="145"/>
    </location>
</feature>
<proteinExistence type="predicted"/>
<evidence type="ECO:0000313" key="3">
    <source>
        <dbReference type="Proteomes" id="UP000011761"/>
    </source>
</evidence>
<organism evidence="2 3">
    <name type="scientific">Baudoinia panamericana (strain UAMH 10762)</name>
    <name type="common">Angels' share fungus</name>
    <name type="synonym">Baudoinia compniacensis (strain UAMH 10762)</name>
    <dbReference type="NCBI Taxonomy" id="717646"/>
    <lineage>
        <taxon>Eukaryota</taxon>
        <taxon>Fungi</taxon>
        <taxon>Dikarya</taxon>
        <taxon>Ascomycota</taxon>
        <taxon>Pezizomycotina</taxon>
        <taxon>Dothideomycetes</taxon>
        <taxon>Dothideomycetidae</taxon>
        <taxon>Mycosphaerellales</taxon>
        <taxon>Teratosphaeriaceae</taxon>
        <taxon>Baudoinia</taxon>
    </lineage>
</organism>
<dbReference type="AlphaFoldDB" id="M2NMT9"/>
<evidence type="ECO:0000256" key="1">
    <source>
        <dbReference type="SAM" id="MobiDB-lite"/>
    </source>
</evidence>